<dbReference type="KEGG" id="mhos:CXR34_08955"/>
<sequence>MPVVYSLTDLTGRNRNENRRMVVATFEVKRRTFLISVLSVVASMPITTIVGFLFGVYALAVPVVFVVGGIWLWDSRQRKGLKLLNYQAIVDGRKASNGVLYAAGQPVPKPQLVMHQRQFIPLVDNERGTPVVLGSDNLSISRTGRGRKPNAEARFT</sequence>
<gene>
    <name evidence="2" type="ORF">CXR34_08955</name>
</gene>
<accession>A0A2K9DUX6</accession>
<dbReference type="EMBL" id="CP025299">
    <property type="protein sequence ID" value="AUG29564.1"/>
    <property type="molecule type" value="Genomic_DNA"/>
</dbReference>
<organism evidence="2 3">
    <name type="scientific">Microbacterium hominis</name>
    <dbReference type="NCBI Taxonomy" id="162426"/>
    <lineage>
        <taxon>Bacteria</taxon>
        <taxon>Bacillati</taxon>
        <taxon>Actinomycetota</taxon>
        <taxon>Actinomycetes</taxon>
        <taxon>Micrococcales</taxon>
        <taxon>Microbacteriaceae</taxon>
        <taxon>Microbacterium</taxon>
    </lineage>
</organism>
<evidence type="ECO:0000256" key="1">
    <source>
        <dbReference type="SAM" id="Phobius"/>
    </source>
</evidence>
<keyword evidence="1" id="KW-0812">Transmembrane</keyword>
<name>A0A2K9DUX6_9MICO</name>
<evidence type="ECO:0000313" key="2">
    <source>
        <dbReference type="EMBL" id="AUG29564.1"/>
    </source>
</evidence>
<keyword evidence="1" id="KW-1133">Transmembrane helix</keyword>
<evidence type="ECO:0000313" key="3">
    <source>
        <dbReference type="Proteomes" id="UP000233276"/>
    </source>
</evidence>
<reference evidence="2 3" key="1">
    <citation type="submission" date="2017-12" db="EMBL/GenBank/DDBJ databases">
        <title>Isolation and characterization of estrogens degradatiion strain Microbacterium hominis SJTG1.</title>
        <authorList>
            <person name="Xiong W."/>
            <person name="Yin C."/>
            <person name="Zheng D."/>
            <person name="Liang R."/>
        </authorList>
    </citation>
    <scope>NUCLEOTIDE SEQUENCE [LARGE SCALE GENOMIC DNA]</scope>
    <source>
        <strain evidence="2 3">SJTG1</strain>
    </source>
</reference>
<dbReference type="AlphaFoldDB" id="A0A2K9DUX6"/>
<dbReference type="RefSeq" id="WP_016464963.1">
    <property type="nucleotide sequence ID" value="NZ_CP025299.1"/>
</dbReference>
<proteinExistence type="predicted"/>
<protein>
    <submittedName>
        <fullName evidence="2">Uncharacterized protein</fullName>
    </submittedName>
</protein>
<dbReference type="Proteomes" id="UP000233276">
    <property type="component" value="Chromosome"/>
</dbReference>
<keyword evidence="1" id="KW-0472">Membrane</keyword>
<feature type="transmembrane region" description="Helical" evidence="1">
    <location>
        <begin position="52"/>
        <end position="73"/>
    </location>
</feature>